<dbReference type="SUPFAM" id="SSF53474">
    <property type="entry name" value="alpha/beta-Hydrolases"/>
    <property type="match status" value="2"/>
</dbReference>
<evidence type="ECO:0000256" key="2">
    <source>
        <dbReference type="SAM" id="Phobius"/>
    </source>
</evidence>
<feature type="transmembrane region" description="Helical" evidence="2">
    <location>
        <begin position="40"/>
        <end position="61"/>
    </location>
</feature>
<dbReference type="AlphaFoldDB" id="A0A485KQ18"/>
<dbReference type="Proteomes" id="UP000332933">
    <property type="component" value="Unassembled WGS sequence"/>
</dbReference>
<evidence type="ECO:0000256" key="1">
    <source>
        <dbReference type="SAM" id="MobiDB-lite"/>
    </source>
</evidence>
<evidence type="ECO:0000313" key="4">
    <source>
        <dbReference type="EMBL" id="VFT87196.1"/>
    </source>
</evidence>
<name>A0A485KQ18_9STRA</name>
<evidence type="ECO:0000313" key="3">
    <source>
        <dbReference type="EMBL" id="KAF0699086.1"/>
    </source>
</evidence>
<dbReference type="EMBL" id="VJMH01005198">
    <property type="protein sequence ID" value="KAF0699086.1"/>
    <property type="molecule type" value="Genomic_DNA"/>
</dbReference>
<feature type="compositionally biased region" description="Basic and acidic residues" evidence="1">
    <location>
        <begin position="20"/>
        <end position="31"/>
    </location>
</feature>
<reference evidence="3" key="2">
    <citation type="submission" date="2019-06" db="EMBL/GenBank/DDBJ databases">
        <title>Genomics analysis of Aphanomyces spp. identifies a new class of oomycete effector associated with host adaptation.</title>
        <authorList>
            <person name="Gaulin E."/>
        </authorList>
    </citation>
    <scope>NUCLEOTIDE SEQUENCE</scope>
    <source>
        <strain evidence="3">CBS 578.67</strain>
    </source>
</reference>
<dbReference type="InterPro" id="IPR029058">
    <property type="entry name" value="AB_hydrolase_fold"/>
</dbReference>
<organism evidence="4 5">
    <name type="scientific">Aphanomyces stellatus</name>
    <dbReference type="NCBI Taxonomy" id="120398"/>
    <lineage>
        <taxon>Eukaryota</taxon>
        <taxon>Sar</taxon>
        <taxon>Stramenopiles</taxon>
        <taxon>Oomycota</taxon>
        <taxon>Saprolegniomycetes</taxon>
        <taxon>Saprolegniales</taxon>
        <taxon>Verrucalvaceae</taxon>
        <taxon>Aphanomyces</taxon>
    </lineage>
</organism>
<keyword evidence="5" id="KW-1185">Reference proteome</keyword>
<feature type="region of interest" description="Disordered" evidence="1">
    <location>
        <begin position="1"/>
        <end position="33"/>
    </location>
</feature>
<keyword evidence="2" id="KW-1133">Transmembrane helix</keyword>
<proteinExistence type="predicted"/>
<dbReference type="PANTHER" id="PTHR22538:SF1">
    <property type="entry name" value="VWFD DOMAIN-CONTAINING PROTEIN"/>
    <property type="match status" value="1"/>
</dbReference>
<dbReference type="OrthoDB" id="62984at2759"/>
<gene>
    <name evidence="4" type="primary">Aste57867_10322</name>
    <name evidence="3" type="ORF">As57867_010282</name>
    <name evidence="4" type="ORF">ASTE57867_10322</name>
</gene>
<dbReference type="PANTHER" id="PTHR22538">
    <property type="entry name" value="CILIA- AND FLAGELLA-ASSOCIATED PROTEIN 74"/>
    <property type="match status" value="1"/>
</dbReference>
<sequence>MSAPHHPTDIESPKTAATFHDIETPRDDPTPKAKSNRFRLLGGLVALCGVACVAIGAVVVAHHKDHTNAVAVASAFQDASAVKLTLRFKRASMFYNGQDSANVYVFPRPSTDGSTIDFDGLVSLTHDNTTEKYVYANDRGYFVQSRHGNLVQASCLRASQLPVFTTLQSTLRGAAVVDIAQVGDVALSADQDCPNGKLVSVKFGGDAFVACLTENNQIAKVYGNDMDIDVTYLSALDDDIPSLEVPSTTAAGAPLNCPVHQPQDAPAPASLSLTQKATSLKNTLMGTRSLNLFGPSCSCQAEPKPCLMVHGVANPIAGPMTDTFPFYWGDVHNHLPCCSSVKFVHFDTINTGWSDDSIQQDFCNAALQVSRSSTKSIGKLTIISHSMGNMIAGAALATGKCTMSDDVTWISSAGPMRGSKAANLLLKKCTDGGLNDIIKKPLEFINFCPPTHAFASLYYQTTMPKATQDLLVASAKMRNKHVTKSLCGTDGFGIQSIFSVALQVVGVWAQHGDVNDGVVALESCTAGLEGDNAVFGGDLTSTNYIGPLNHEDLAFRNGDGWLGDNRKPVKWLECAL</sequence>
<keyword evidence="2" id="KW-0472">Membrane</keyword>
<keyword evidence="2" id="KW-0812">Transmembrane</keyword>
<dbReference type="Gene3D" id="3.40.50.1820">
    <property type="entry name" value="alpha/beta hydrolase"/>
    <property type="match status" value="1"/>
</dbReference>
<feature type="compositionally biased region" description="Basic and acidic residues" evidence="1">
    <location>
        <begin position="1"/>
        <end position="12"/>
    </location>
</feature>
<accession>A0A485KQ18</accession>
<reference evidence="4 5" key="1">
    <citation type="submission" date="2019-03" db="EMBL/GenBank/DDBJ databases">
        <authorList>
            <person name="Gaulin E."/>
            <person name="Dumas B."/>
        </authorList>
    </citation>
    <scope>NUCLEOTIDE SEQUENCE [LARGE SCALE GENOMIC DNA]</scope>
    <source>
        <strain evidence="4">CBS 568.67</strain>
    </source>
</reference>
<protein>
    <submittedName>
        <fullName evidence="4">Aste57867_10322 protein</fullName>
    </submittedName>
</protein>
<evidence type="ECO:0000313" key="5">
    <source>
        <dbReference type="Proteomes" id="UP000332933"/>
    </source>
</evidence>
<dbReference type="EMBL" id="CAADRA010005219">
    <property type="protein sequence ID" value="VFT87196.1"/>
    <property type="molecule type" value="Genomic_DNA"/>
</dbReference>